<organism evidence="11 12">
    <name type="scientific">Buddleja alternifolia</name>
    <dbReference type="NCBI Taxonomy" id="168488"/>
    <lineage>
        <taxon>Eukaryota</taxon>
        <taxon>Viridiplantae</taxon>
        <taxon>Streptophyta</taxon>
        <taxon>Embryophyta</taxon>
        <taxon>Tracheophyta</taxon>
        <taxon>Spermatophyta</taxon>
        <taxon>Magnoliopsida</taxon>
        <taxon>eudicotyledons</taxon>
        <taxon>Gunneridae</taxon>
        <taxon>Pentapetalae</taxon>
        <taxon>asterids</taxon>
        <taxon>lamiids</taxon>
        <taxon>Lamiales</taxon>
        <taxon>Scrophulariaceae</taxon>
        <taxon>Buddlejeae</taxon>
        <taxon>Buddleja</taxon>
    </lineage>
</organism>
<dbReference type="InterPro" id="IPR055414">
    <property type="entry name" value="LRR_R13L4/SHOC2-like"/>
</dbReference>
<dbReference type="SUPFAM" id="SSF52058">
    <property type="entry name" value="L domain-like"/>
    <property type="match status" value="1"/>
</dbReference>
<dbReference type="InterPro" id="IPR038005">
    <property type="entry name" value="RX-like_CC"/>
</dbReference>
<proteinExistence type="inferred from homology"/>
<feature type="domain" description="Disease resistance protein winged helix" evidence="9">
    <location>
        <begin position="348"/>
        <end position="419"/>
    </location>
</feature>
<dbReference type="InterPro" id="IPR011990">
    <property type="entry name" value="TPR-like_helical_dom_sf"/>
</dbReference>
<keyword evidence="4" id="KW-0547">Nucleotide-binding</keyword>
<dbReference type="CDD" id="cd14798">
    <property type="entry name" value="RX-CC_like"/>
    <property type="match status" value="1"/>
</dbReference>
<evidence type="ECO:0000259" key="7">
    <source>
        <dbReference type="Pfam" id="PF00931"/>
    </source>
</evidence>
<evidence type="ECO:0000256" key="2">
    <source>
        <dbReference type="ARBA" id="ARBA00022614"/>
    </source>
</evidence>
<dbReference type="PRINTS" id="PR00364">
    <property type="entry name" value="DISEASERSIST"/>
</dbReference>
<dbReference type="GO" id="GO:0098542">
    <property type="term" value="P:defense response to other organism"/>
    <property type="evidence" value="ECO:0007669"/>
    <property type="project" value="TreeGrafter"/>
</dbReference>
<comment type="similarity">
    <text evidence="1">Belongs to the disease resistance NB-LRR family.</text>
</comment>
<dbReference type="PANTHER" id="PTHR23155">
    <property type="entry name" value="DISEASE RESISTANCE PROTEIN RP"/>
    <property type="match status" value="1"/>
</dbReference>
<evidence type="ECO:0000259" key="10">
    <source>
        <dbReference type="Pfam" id="PF23598"/>
    </source>
</evidence>
<dbReference type="Gene3D" id="1.10.8.430">
    <property type="entry name" value="Helical domain of apoptotic protease-activating factors"/>
    <property type="match status" value="1"/>
</dbReference>
<keyword evidence="5" id="KW-0611">Plant defense</keyword>
<dbReference type="InterPro" id="IPR044974">
    <property type="entry name" value="Disease_R_plants"/>
</dbReference>
<dbReference type="InterPro" id="IPR002182">
    <property type="entry name" value="NB-ARC"/>
</dbReference>
<dbReference type="Pfam" id="PF00931">
    <property type="entry name" value="NB-ARC"/>
    <property type="match status" value="1"/>
</dbReference>
<evidence type="ECO:0000256" key="5">
    <source>
        <dbReference type="ARBA" id="ARBA00022821"/>
    </source>
</evidence>
<dbReference type="EMBL" id="WHWC01000014">
    <property type="protein sequence ID" value="KAG8369393.1"/>
    <property type="molecule type" value="Genomic_DNA"/>
</dbReference>
<reference evidence="11" key="1">
    <citation type="submission" date="2019-10" db="EMBL/GenBank/DDBJ databases">
        <authorList>
            <person name="Zhang R."/>
            <person name="Pan Y."/>
            <person name="Wang J."/>
            <person name="Ma R."/>
            <person name="Yu S."/>
        </authorList>
    </citation>
    <scope>NUCLEOTIDE SEQUENCE</scope>
    <source>
        <strain evidence="11">LA-IB0</strain>
        <tissue evidence="11">Leaf</tissue>
    </source>
</reference>
<dbReference type="AlphaFoldDB" id="A0AAV6WGS5"/>
<dbReference type="PANTHER" id="PTHR23155:SF1052">
    <property type="entry name" value="DISEASE RESISTANCE PROTEIN RPM1"/>
    <property type="match status" value="1"/>
</dbReference>
<evidence type="ECO:0000259" key="8">
    <source>
        <dbReference type="Pfam" id="PF18052"/>
    </source>
</evidence>
<dbReference type="SUPFAM" id="SSF52540">
    <property type="entry name" value="P-loop containing nucleoside triphosphate hydrolases"/>
    <property type="match status" value="1"/>
</dbReference>
<dbReference type="SUPFAM" id="SSF46938">
    <property type="entry name" value="CRAL/TRIO N-terminal domain"/>
    <property type="match status" value="1"/>
</dbReference>
<dbReference type="Gene3D" id="1.20.5.4130">
    <property type="match status" value="1"/>
</dbReference>
<dbReference type="Pfam" id="PF23559">
    <property type="entry name" value="WHD_DRP"/>
    <property type="match status" value="1"/>
</dbReference>
<dbReference type="InterPro" id="IPR058922">
    <property type="entry name" value="WHD_DRP"/>
</dbReference>
<name>A0AAV6WGS5_9LAMI</name>
<evidence type="ECO:0000313" key="12">
    <source>
        <dbReference type="Proteomes" id="UP000826271"/>
    </source>
</evidence>
<evidence type="ECO:0000256" key="1">
    <source>
        <dbReference type="ARBA" id="ARBA00008894"/>
    </source>
</evidence>
<dbReference type="Pfam" id="PF18052">
    <property type="entry name" value="Rx_N"/>
    <property type="match status" value="1"/>
</dbReference>
<dbReference type="Gene3D" id="3.80.10.10">
    <property type="entry name" value="Ribonuclease Inhibitor"/>
    <property type="match status" value="1"/>
</dbReference>
<evidence type="ECO:0000256" key="6">
    <source>
        <dbReference type="ARBA" id="ARBA00022840"/>
    </source>
</evidence>
<dbReference type="GO" id="GO:0043531">
    <property type="term" value="F:ADP binding"/>
    <property type="evidence" value="ECO:0007669"/>
    <property type="project" value="InterPro"/>
</dbReference>
<dbReference type="InterPro" id="IPR032675">
    <property type="entry name" value="LRR_dom_sf"/>
</dbReference>
<dbReference type="InterPro" id="IPR041118">
    <property type="entry name" value="Rx_N"/>
</dbReference>
<evidence type="ECO:0000313" key="11">
    <source>
        <dbReference type="EMBL" id="KAG8369393.1"/>
    </source>
</evidence>
<keyword evidence="12" id="KW-1185">Reference proteome</keyword>
<sequence>MRAFLRVADQKEEVDDHLKVWVKQVLEVAYDAEDVMDEYMLLFAGGRQDDGVIKRTLAWIKNLMARRHQLALKFKALESRVREISEGHQRYRDIYVMTMRTEQDYSSSRLGRGDPLFLEDSEVMGIENPKKQLIEWISSIDSGRKVISVFGTAGSGKSTLVKKVYDDSKVKKQFDAHVWLNVSESFKLEELLRNLIRRLNVWDAIRLIFPERAPSHGCIMITTHFHDISRTATNDTSGYLYEIQPLPVEESKMLFYNKAFMGRSSCPNHLGEVADSILRRCQGLPLAIVVIGRLLAAKDNNIEEWRNFQRTLDAELEGDQLGRITKLISLSYYDLPYYLKSCFMYFSIFPDDHFLHCTTLILMWIAEGFVQPKEGETMEELGEEYLKQLVDRSLIQVAETTDDGKPSTLCVHDLFHKIILFKAKEQGFTTIIANGRDSTWPDRSRRLAIHNNTIEEDTDVDIRCFNHLRSVIMMHSVRALSEDFLSKLLGGGSSLVRSFRVPYKIGCLSSLQTISDIEASEIDDGTTIVVKEIGKLTKLRSLSLMKLRKEDGIDLCSSLANLTSLHSLYVGSMTEDDIMDLKDTISPIPPLQTLELRVRLQKIPQWIPSLLGLTRCYLKYCRVEDDPLDSLQKLPSLKVVELYHACVGEGLCFRASMFPKLNIGNCKLMMEVPSGIEHLTKLQHIDFSDMVDEFVKNIDRKKLARVPKVESILAKFGKTFAWPFFTTTWCAVYLEAKILNDKKKFEVFLSYSYFKSDDPLLTMEIDLSDYLKDVTFVGFYSMVDMYVVCNDLEYVHYVFDQIPARDVPSWNSIIMGLAQMGNFDKVSLFSRMRVHHLELLPKMFDDWLSFFKARKFDIEKSKRMWTDMIQWSKEFEKTSTIKFPACTIAAKRHIDPISQVVKIINSKEKVVYANPPNYAMLKDSDISKAVSGSEAVKILLHKRPLGIIPIFS</sequence>
<dbReference type="InterPro" id="IPR036388">
    <property type="entry name" value="WH-like_DNA-bd_sf"/>
</dbReference>
<gene>
    <name evidence="11" type="ORF">BUALT_Bualt14G0006500</name>
</gene>
<feature type="domain" description="Disease resistance R13L4/SHOC-2-like LRR" evidence="10">
    <location>
        <begin position="498"/>
        <end position="695"/>
    </location>
</feature>
<protein>
    <submittedName>
        <fullName evidence="11">Uncharacterized protein</fullName>
    </submittedName>
</protein>
<keyword evidence="2" id="KW-0433">Leucine-rich repeat</keyword>
<dbReference type="FunFam" id="1.10.10.10:FF:000322">
    <property type="entry name" value="Probable disease resistance protein At1g63360"/>
    <property type="match status" value="1"/>
</dbReference>
<dbReference type="InterPro" id="IPR036273">
    <property type="entry name" value="CRAL/TRIO_N_dom_sf"/>
</dbReference>
<dbReference type="Gene3D" id="3.40.50.300">
    <property type="entry name" value="P-loop containing nucleotide triphosphate hydrolases"/>
    <property type="match status" value="1"/>
</dbReference>
<dbReference type="Gene3D" id="1.10.10.10">
    <property type="entry name" value="Winged helix-like DNA-binding domain superfamily/Winged helix DNA-binding domain"/>
    <property type="match status" value="1"/>
</dbReference>
<dbReference type="Proteomes" id="UP000826271">
    <property type="component" value="Unassembled WGS sequence"/>
</dbReference>
<dbReference type="Gene3D" id="1.25.40.10">
    <property type="entry name" value="Tetratricopeptide repeat domain"/>
    <property type="match status" value="1"/>
</dbReference>
<feature type="domain" description="Disease resistance N-terminal" evidence="8">
    <location>
        <begin position="1"/>
        <end position="47"/>
    </location>
</feature>
<feature type="domain" description="NB-ARC" evidence="7">
    <location>
        <begin position="127"/>
        <end position="199"/>
    </location>
</feature>
<keyword evidence="3" id="KW-0677">Repeat</keyword>
<dbReference type="GO" id="GO:0005524">
    <property type="term" value="F:ATP binding"/>
    <property type="evidence" value="ECO:0007669"/>
    <property type="project" value="UniProtKB-KW"/>
</dbReference>
<dbReference type="InterPro" id="IPR027417">
    <property type="entry name" value="P-loop_NTPase"/>
</dbReference>
<evidence type="ECO:0000259" key="9">
    <source>
        <dbReference type="Pfam" id="PF23559"/>
    </source>
</evidence>
<accession>A0AAV6WGS5</accession>
<dbReference type="Pfam" id="PF23598">
    <property type="entry name" value="LRR_14"/>
    <property type="match status" value="1"/>
</dbReference>
<evidence type="ECO:0000256" key="3">
    <source>
        <dbReference type="ARBA" id="ARBA00022737"/>
    </source>
</evidence>
<comment type="caution">
    <text evidence="11">The sequence shown here is derived from an EMBL/GenBank/DDBJ whole genome shotgun (WGS) entry which is preliminary data.</text>
</comment>
<dbReference type="InterPro" id="IPR042197">
    <property type="entry name" value="Apaf_helical"/>
</dbReference>
<evidence type="ECO:0000256" key="4">
    <source>
        <dbReference type="ARBA" id="ARBA00022741"/>
    </source>
</evidence>
<keyword evidence="6" id="KW-0067">ATP-binding</keyword>